<dbReference type="Gene3D" id="3.90.79.10">
    <property type="entry name" value="Nucleoside Triphosphate Pyrophosphohydrolase"/>
    <property type="match status" value="1"/>
</dbReference>
<evidence type="ECO:0000313" key="2">
    <source>
        <dbReference type="EMBL" id="EDQ92232.1"/>
    </source>
</evidence>
<accession>A9URE8</accession>
<dbReference type="Proteomes" id="UP000001357">
    <property type="component" value="Unassembled WGS sequence"/>
</dbReference>
<keyword evidence="1" id="KW-0472">Membrane</keyword>
<dbReference type="KEGG" id="mbr:MONBRDRAFT_31349"/>
<evidence type="ECO:0000313" key="3">
    <source>
        <dbReference type="Proteomes" id="UP000001357"/>
    </source>
</evidence>
<reference evidence="2 3" key="1">
    <citation type="journal article" date="2008" name="Nature">
        <title>The genome of the choanoflagellate Monosiga brevicollis and the origin of metazoans.</title>
        <authorList>
            <consortium name="JGI Sequencing"/>
            <person name="King N."/>
            <person name="Westbrook M.J."/>
            <person name="Young S.L."/>
            <person name="Kuo A."/>
            <person name="Abedin M."/>
            <person name="Chapman J."/>
            <person name="Fairclough S."/>
            <person name="Hellsten U."/>
            <person name="Isogai Y."/>
            <person name="Letunic I."/>
            <person name="Marr M."/>
            <person name="Pincus D."/>
            <person name="Putnam N."/>
            <person name="Rokas A."/>
            <person name="Wright K.J."/>
            <person name="Zuzow R."/>
            <person name="Dirks W."/>
            <person name="Good M."/>
            <person name="Goodstein D."/>
            <person name="Lemons D."/>
            <person name="Li W."/>
            <person name="Lyons J.B."/>
            <person name="Morris A."/>
            <person name="Nichols S."/>
            <person name="Richter D.J."/>
            <person name="Salamov A."/>
            <person name="Bork P."/>
            <person name="Lim W.A."/>
            <person name="Manning G."/>
            <person name="Miller W.T."/>
            <person name="McGinnis W."/>
            <person name="Shapiro H."/>
            <person name="Tjian R."/>
            <person name="Grigoriev I.V."/>
            <person name="Rokhsar D."/>
        </authorList>
    </citation>
    <scope>NUCLEOTIDE SEQUENCE [LARGE SCALE GENOMIC DNA]</scope>
    <source>
        <strain evidence="3">MX1 / ATCC 50154</strain>
    </source>
</reference>
<organism evidence="2 3">
    <name type="scientific">Monosiga brevicollis</name>
    <name type="common">Choanoflagellate</name>
    <dbReference type="NCBI Taxonomy" id="81824"/>
    <lineage>
        <taxon>Eukaryota</taxon>
        <taxon>Choanoflagellata</taxon>
        <taxon>Craspedida</taxon>
        <taxon>Salpingoecidae</taxon>
        <taxon>Monosiga</taxon>
    </lineage>
</organism>
<sequence>MSASKIGVYQVLALLLVIGISLLVLQHGISLLDPKAASLAGFQGPHWHHPGETIETKEILDAAYARVESHTIRTSGGQLISGWIWVDFLDRVDVLVETTEGTFLLFEQTNYGLGENSLAVVSRHLQPHEEPIQAAKHELLSEMGRVAEEWVHLGHYRGDANRGAGTVTCVLARRSSTIENESRERPKSNDLERKKLIELSQAGLRDALLLNRFREIKWTATVALALLKLDAER</sequence>
<feature type="transmembrane region" description="Helical" evidence="1">
    <location>
        <begin position="6"/>
        <end position="25"/>
    </location>
</feature>
<evidence type="ECO:0000256" key="1">
    <source>
        <dbReference type="SAM" id="Phobius"/>
    </source>
</evidence>
<name>A9URE8_MONBE</name>
<dbReference type="EMBL" id="CH991544">
    <property type="protein sequence ID" value="EDQ92232.1"/>
    <property type="molecule type" value="Genomic_DNA"/>
</dbReference>
<dbReference type="InParanoid" id="A9URE8"/>
<gene>
    <name evidence="2" type="ORF">MONBRDRAFT_31349</name>
</gene>
<keyword evidence="1" id="KW-0812">Transmembrane</keyword>
<dbReference type="GeneID" id="5888307"/>
<proteinExistence type="predicted"/>
<dbReference type="RefSeq" id="XP_001743518.1">
    <property type="nucleotide sequence ID" value="XM_001743466.1"/>
</dbReference>
<protein>
    <submittedName>
        <fullName evidence="2">Uncharacterized protein</fullName>
    </submittedName>
</protein>
<dbReference type="SUPFAM" id="SSF55811">
    <property type="entry name" value="Nudix"/>
    <property type="match status" value="1"/>
</dbReference>
<dbReference type="AlphaFoldDB" id="A9URE8"/>
<keyword evidence="1" id="KW-1133">Transmembrane helix</keyword>
<dbReference type="InterPro" id="IPR015797">
    <property type="entry name" value="NUDIX_hydrolase-like_dom_sf"/>
</dbReference>
<keyword evidence="3" id="KW-1185">Reference proteome</keyword>
<dbReference type="OMA" id="YARVESH"/>
<dbReference type="eggNOG" id="ENOG502S7ME">
    <property type="taxonomic scope" value="Eukaryota"/>
</dbReference>